<dbReference type="InterPro" id="IPR029058">
    <property type="entry name" value="AB_hydrolase_fold"/>
</dbReference>
<organism evidence="3 4">
    <name type="scientific">Puccinia striiformis</name>
    <dbReference type="NCBI Taxonomy" id="27350"/>
    <lineage>
        <taxon>Eukaryota</taxon>
        <taxon>Fungi</taxon>
        <taxon>Dikarya</taxon>
        <taxon>Basidiomycota</taxon>
        <taxon>Pucciniomycotina</taxon>
        <taxon>Pucciniomycetes</taxon>
        <taxon>Pucciniales</taxon>
        <taxon>Pucciniaceae</taxon>
        <taxon>Puccinia</taxon>
    </lineage>
</organism>
<dbReference type="InterPro" id="IPR053228">
    <property type="entry name" value="Stereospecific_Lipase"/>
</dbReference>
<evidence type="ECO:0000313" key="4">
    <source>
        <dbReference type="Proteomes" id="UP000239156"/>
    </source>
</evidence>
<gene>
    <name evidence="3" type="ORF">PSTT_11600</name>
</gene>
<dbReference type="Proteomes" id="UP000239156">
    <property type="component" value="Unassembled WGS sequence"/>
</dbReference>
<sequence>MFIHAAATLLFLSLLAEANQSAEHHRQSERRHTVGRRGLFGGLLGGSPSSVHPNSGVARPLGGSIPVAVRRSGAGGDIPVQSPAGLIGGDSRKSGTGGVFDGVSGLMPLTDILNGVPKYNPAISTAGPRPTSTQGDAPWTQSESAYREMITCHAGLRGQRGVVLLVPPTGGDGQQTWTRSPYFLYLPKQGFSICWVDNPTKGTGDIQLTAEYVAYAIKYLSAQSGQPISIVSFSQGGLNTQWALTFWPSAAKVVKNFVALAAPFRGTSLASVVCPLLEVIGGCLPALFQMIGTSRAIRALTAAVPGSGARAMVPTTSVYTRDDDLVLPQTGSHPISALDGASNIAIQDICGIAHVADHFLLVGDLATYSIALNALMSGRPANPATVDKTHCNQLDSAGAQAANLGNDLKITFSLLIGNTNDRVSMALKTLTTLTVPKEPSLQVSLCEIVKEVNFLAIITDIELSFIEDVRMSKGIRHRMHWEWIFGVPRPRFSLEQSTHHGEWPRFLGGWASSLAG</sequence>
<name>A0A2S4UZN6_9BASI</name>
<reference evidence="3" key="1">
    <citation type="submission" date="2017-12" db="EMBL/GenBank/DDBJ databases">
        <title>Gene loss provides genomic basis for host adaptation in cereal stripe rust fungi.</title>
        <authorList>
            <person name="Xia C."/>
        </authorList>
    </citation>
    <scope>NUCLEOTIDE SEQUENCE [LARGE SCALE GENOMIC DNA]</scope>
    <source>
        <strain evidence="3">93-210</strain>
    </source>
</reference>
<protein>
    <recommendedName>
        <fullName evidence="5">AB hydrolase-1 domain-containing protein</fullName>
    </recommendedName>
</protein>
<dbReference type="PANTHER" id="PTHR37574">
    <property type="entry name" value="LIPASE B"/>
    <property type="match status" value="1"/>
</dbReference>
<dbReference type="Gene3D" id="3.40.50.1820">
    <property type="entry name" value="alpha/beta hydrolase"/>
    <property type="match status" value="1"/>
</dbReference>
<accession>A0A2S4UZN6</accession>
<feature type="compositionally biased region" description="Basic and acidic residues" evidence="1">
    <location>
        <begin position="23"/>
        <end position="32"/>
    </location>
</feature>
<keyword evidence="2" id="KW-0732">Signal</keyword>
<feature type="chain" id="PRO_5015715378" description="AB hydrolase-1 domain-containing protein" evidence="2">
    <location>
        <begin position="19"/>
        <end position="516"/>
    </location>
</feature>
<keyword evidence="4" id="KW-1185">Reference proteome</keyword>
<comment type="caution">
    <text evidence="3">The sequence shown here is derived from an EMBL/GenBank/DDBJ whole genome shotgun (WGS) entry which is preliminary data.</text>
</comment>
<dbReference type="EMBL" id="PKSL01000137">
    <property type="protein sequence ID" value="POW02738.1"/>
    <property type="molecule type" value="Genomic_DNA"/>
</dbReference>
<evidence type="ECO:0000256" key="2">
    <source>
        <dbReference type="SAM" id="SignalP"/>
    </source>
</evidence>
<dbReference type="VEuPathDB" id="FungiDB:PSTT_11600"/>
<dbReference type="PANTHER" id="PTHR37574:SF1">
    <property type="entry name" value="LIPASE B"/>
    <property type="match status" value="1"/>
</dbReference>
<evidence type="ECO:0008006" key="5">
    <source>
        <dbReference type="Google" id="ProtNLM"/>
    </source>
</evidence>
<feature type="region of interest" description="Disordered" evidence="1">
    <location>
        <begin position="23"/>
        <end position="51"/>
    </location>
</feature>
<evidence type="ECO:0000313" key="3">
    <source>
        <dbReference type="EMBL" id="POW02738.1"/>
    </source>
</evidence>
<dbReference type="VEuPathDB" id="FungiDB:PSHT_14149"/>
<dbReference type="SUPFAM" id="SSF53474">
    <property type="entry name" value="alpha/beta-Hydrolases"/>
    <property type="match status" value="1"/>
</dbReference>
<proteinExistence type="predicted"/>
<evidence type="ECO:0000256" key="1">
    <source>
        <dbReference type="SAM" id="MobiDB-lite"/>
    </source>
</evidence>
<dbReference type="AlphaFoldDB" id="A0A2S4UZN6"/>
<feature type="signal peptide" evidence="2">
    <location>
        <begin position="1"/>
        <end position="18"/>
    </location>
</feature>